<dbReference type="InterPro" id="IPR001747">
    <property type="entry name" value="Vitellogenin_N"/>
</dbReference>
<dbReference type="RefSeq" id="WP_132316315.1">
    <property type="nucleotide sequence ID" value="NZ_FWZT01000003.1"/>
</dbReference>
<dbReference type="Proteomes" id="UP000192907">
    <property type="component" value="Unassembled WGS sequence"/>
</dbReference>
<organism evidence="3 4">
    <name type="scientific">Pseudobacteriovorax antillogorgiicola</name>
    <dbReference type="NCBI Taxonomy" id="1513793"/>
    <lineage>
        <taxon>Bacteria</taxon>
        <taxon>Pseudomonadati</taxon>
        <taxon>Bdellovibrionota</taxon>
        <taxon>Oligoflexia</taxon>
        <taxon>Oligoflexales</taxon>
        <taxon>Pseudobacteriovoracaceae</taxon>
        <taxon>Pseudobacteriovorax</taxon>
    </lineage>
</organism>
<evidence type="ECO:0000256" key="1">
    <source>
        <dbReference type="SAM" id="Phobius"/>
    </source>
</evidence>
<keyword evidence="1" id="KW-0472">Membrane</keyword>
<dbReference type="Gene3D" id="1.25.10.20">
    <property type="entry name" value="Vitellinogen, superhelical"/>
    <property type="match status" value="1"/>
</dbReference>
<proteinExistence type="predicted"/>
<dbReference type="EMBL" id="FWZT01000003">
    <property type="protein sequence ID" value="SME99786.1"/>
    <property type="molecule type" value="Genomic_DNA"/>
</dbReference>
<protein>
    <recommendedName>
        <fullName evidence="2">Vitellogenin domain-containing protein</fullName>
    </recommendedName>
</protein>
<sequence length="611" mass="68808">MRDATKYIAYTIPIVILVAIGFLVLEFPPKNNEIQPKPKGQLICNFSKGDRSAFRFESKVAANNSQVKPSAEDFLRMTISLDVIENHKTYADLHLRFGDLELKQDLTHPEERILGNFNEGIVMRIGSDCRIHKLGFPKEWQASTRQFLASQLKTLEFVLPADQTTKIWNVRQKDSVGYYLAQYEARPLEQKYKIIRIGKNYETQDMQHYFGVSFRVLDSQGEAILDPGGTWWAQVTGTMSMVLHTAEQEKIDLLMTYQLARNPDLYKIASNTVLAVNDFDFREPNSLDQKEKEGPVSGLEKITFSEIREKFSGLLKGDEKDYINSAEHLADWLRTNPKETSKILQALRRQEFSEDEKPAVFLALELAGTTESKQVLIAVVEDSQFKELDRAQAISALADHGEPSLEVTQLVMNYATDSSSRMLSVVSLLAVGSIGDRSRAQHQEVAQTVQTYLKSRLDDAQGVSEEVNVLDAIGNSGDNKFDNDLRKRLDHKQPSIRASAALAYRNMEPVVGETVIVKSLNQEPHPDVRLSMVEALHTLKVKSPKALAAGAKSLEKETSKKVKTQLVNWLGSAKSETVAKNALVEAFHRETNTDIKQHIGRYLSAKDLLRK</sequence>
<feature type="domain" description="Vitellogenin" evidence="2">
    <location>
        <begin position="327"/>
        <end position="563"/>
    </location>
</feature>
<name>A0A1Y6B9D3_9BACT</name>
<evidence type="ECO:0000313" key="3">
    <source>
        <dbReference type="EMBL" id="SME99786.1"/>
    </source>
</evidence>
<accession>A0A1Y6B9D3</accession>
<dbReference type="Pfam" id="PF01347">
    <property type="entry name" value="Vitellogenin_N"/>
    <property type="match status" value="1"/>
</dbReference>
<dbReference type="AlphaFoldDB" id="A0A1Y6B9D3"/>
<reference evidence="4" key="1">
    <citation type="submission" date="2017-04" db="EMBL/GenBank/DDBJ databases">
        <authorList>
            <person name="Varghese N."/>
            <person name="Submissions S."/>
        </authorList>
    </citation>
    <scope>NUCLEOTIDE SEQUENCE [LARGE SCALE GENOMIC DNA]</scope>
    <source>
        <strain evidence="4">RKEM611</strain>
    </source>
</reference>
<feature type="transmembrane region" description="Helical" evidence="1">
    <location>
        <begin position="7"/>
        <end position="25"/>
    </location>
</feature>
<gene>
    <name evidence="3" type="ORF">SAMN06296036_10336</name>
</gene>
<evidence type="ECO:0000259" key="2">
    <source>
        <dbReference type="Pfam" id="PF01347"/>
    </source>
</evidence>
<evidence type="ECO:0000313" key="4">
    <source>
        <dbReference type="Proteomes" id="UP000192907"/>
    </source>
</evidence>
<dbReference type="InterPro" id="IPR011030">
    <property type="entry name" value="Lipovitellin_superhlx_dom"/>
</dbReference>
<dbReference type="STRING" id="1513793.SAMN06296036_10336"/>
<dbReference type="SUPFAM" id="SSF48431">
    <property type="entry name" value="Lipovitellin-phosvitin complex, superhelical domain"/>
    <property type="match status" value="1"/>
</dbReference>
<keyword evidence="1" id="KW-0812">Transmembrane</keyword>
<dbReference type="GO" id="GO:0005319">
    <property type="term" value="F:lipid transporter activity"/>
    <property type="evidence" value="ECO:0007669"/>
    <property type="project" value="InterPro"/>
</dbReference>
<keyword evidence="4" id="KW-1185">Reference proteome</keyword>
<keyword evidence="1" id="KW-1133">Transmembrane helix</keyword>